<sequence>MFVHSYSDHTKRAGPQGDTRCDYHEPVLKLALRAATTTDRSSKRCALRLPRAFPAKRCALRPPRDGPQSAARCDYHLKIRQILKNLEQLQCR</sequence>
<proteinExistence type="predicted"/>
<organism evidence="1 2">
    <name type="scientific">Elysia marginata</name>
    <dbReference type="NCBI Taxonomy" id="1093978"/>
    <lineage>
        <taxon>Eukaryota</taxon>
        <taxon>Metazoa</taxon>
        <taxon>Spiralia</taxon>
        <taxon>Lophotrochozoa</taxon>
        <taxon>Mollusca</taxon>
        <taxon>Gastropoda</taxon>
        <taxon>Heterobranchia</taxon>
        <taxon>Euthyneura</taxon>
        <taxon>Panpulmonata</taxon>
        <taxon>Sacoglossa</taxon>
        <taxon>Placobranchoidea</taxon>
        <taxon>Plakobranchidae</taxon>
        <taxon>Elysia</taxon>
    </lineage>
</organism>
<evidence type="ECO:0000313" key="2">
    <source>
        <dbReference type="Proteomes" id="UP000762676"/>
    </source>
</evidence>
<gene>
    <name evidence="1" type="ORF">ElyMa_000096400</name>
</gene>
<protein>
    <submittedName>
        <fullName evidence="1">Uncharacterized protein</fullName>
    </submittedName>
</protein>
<evidence type="ECO:0000313" key="1">
    <source>
        <dbReference type="EMBL" id="GFR61152.1"/>
    </source>
</evidence>
<accession>A0AAV4EJF5</accession>
<dbReference type="AlphaFoldDB" id="A0AAV4EJF5"/>
<reference evidence="1 2" key="1">
    <citation type="journal article" date="2021" name="Elife">
        <title>Chloroplast acquisition without the gene transfer in kleptoplastic sea slugs, Plakobranchus ocellatus.</title>
        <authorList>
            <person name="Maeda T."/>
            <person name="Takahashi S."/>
            <person name="Yoshida T."/>
            <person name="Shimamura S."/>
            <person name="Takaki Y."/>
            <person name="Nagai Y."/>
            <person name="Toyoda A."/>
            <person name="Suzuki Y."/>
            <person name="Arimoto A."/>
            <person name="Ishii H."/>
            <person name="Satoh N."/>
            <person name="Nishiyama T."/>
            <person name="Hasebe M."/>
            <person name="Maruyama T."/>
            <person name="Minagawa J."/>
            <person name="Obokata J."/>
            <person name="Shigenobu S."/>
        </authorList>
    </citation>
    <scope>NUCLEOTIDE SEQUENCE [LARGE SCALE GENOMIC DNA]</scope>
</reference>
<dbReference type="Proteomes" id="UP000762676">
    <property type="component" value="Unassembled WGS sequence"/>
</dbReference>
<dbReference type="EMBL" id="BMAT01000172">
    <property type="protein sequence ID" value="GFR61152.1"/>
    <property type="molecule type" value="Genomic_DNA"/>
</dbReference>
<keyword evidence="2" id="KW-1185">Reference proteome</keyword>
<name>A0AAV4EJF5_9GAST</name>
<comment type="caution">
    <text evidence="1">The sequence shown here is derived from an EMBL/GenBank/DDBJ whole genome shotgun (WGS) entry which is preliminary data.</text>
</comment>